<dbReference type="SUPFAM" id="SSF52833">
    <property type="entry name" value="Thioredoxin-like"/>
    <property type="match status" value="1"/>
</dbReference>
<dbReference type="SFLD" id="SFLDG01151">
    <property type="entry name" value="Main.2:_Nu-like"/>
    <property type="match status" value="1"/>
</dbReference>
<gene>
    <name evidence="8" type="ORF">CC80DRAFT_433714</name>
</gene>
<keyword evidence="3 8" id="KW-0808">Transferase</keyword>
<evidence type="ECO:0000259" key="7">
    <source>
        <dbReference type="PROSITE" id="PS50405"/>
    </source>
</evidence>
<evidence type="ECO:0000313" key="8">
    <source>
        <dbReference type="EMBL" id="KAF1963845.1"/>
    </source>
</evidence>
<dbReference type="AlphaFoldDB" id="A0A6A5UG00"/>
<evidence type="ECO:0000256" key="1">
    <source>
        <dbReference type="ARBA" id="ARBA00007409"/>
    </source>
</evidence>
<dbReference type="PROSITE" id="PS50405">
    <property type="entry name" value="GST_CTER"/>
    <property type="match status" value="1"/>
</dbReference>
<dbReference type="Pfam" id="PF00043">
    <property type="entry name" value="GST_C"/>
    <property type="match status" value="1"/>
</dbReference>
<evidence type="ECO:0000256" key="5">
    <source>
        <dbReference type="RuleBase" id="RU003494"/>
    </source>
</evidence>
<dbReference type="SUPFAM" id="SSF47616">
    <property type="entry name" value="GST C-terminal domain-like"/>
    <property type="match status" value="1"/>
</dbReference>
<evidence type="ECO:0000256" key="2">
    <source>
        <dbReference type="ARBA" id="ARBA00012452"/>
    </source>
</evidence>
<dbReference type="CDD" id="cd03048">
    <property type="entry name" value="GST_N_Ure2p_like"/>
    <property type="match status" value="1"/>
</dbReference>
<dbReference type="EMBL" id="ML976977">
    <property type="protein sequence ID" value="KAF1963845.1"/>
    <property type="molecule type" value="Genomic_DNA"/>
</dbReference>
<dbReference type="PROSITE" id="PS50404">
    <property type="entry name" value="GST_NTER"/>
    <property type="match status" value="1"/>
</dbReference>
<dbReference type="InterPro" id="IPR036282">
    <property type="entry name" value="Glutathione-S-Trfase_C_sf"/>
</dbReference>
<comment type="catalytic activity">
    <reaction evidence="4">
        <text>RX + glutathione = an S-substituted glutathione + a halide anion + H(+)</text>
        <dbReference type="Rhea" id="RHEA:16437"/>
        <dbReference type="ChEBI" id="CHEBI:15378"/>
        <dbReference type="ChEBI" id="CHEBI:16042"/>
        <dbReference type="ChEBI" id="CHEBI:17792"/>
        <dbReference type="ChEBI" id="CHEBI:57925"/>
        <dbReference type="ChEBI" id="CHEBI:90779"/>
        <dbReference type="EC" id="2.5.1.18"/>
    </reaction>
</comment>
<name>A0A6A5UG00_9PLEO</name>
<dbReference type="GO" id="GO:0004364">
    <property type="term" value="F:glutathione transferase activity"/>
    <property type="evidence" value="ECO:0007669"/>
    <property type="project" value="UniProtKB-EC"/>
</dbReference>
<dbReference type="OrthoDB" id="422574at2759"/>
<evidence type="ECO:0000259" key="6">
    <source>
        <dbReference type="PROSITE" id="PS50404"/>
    </source>
</evidence>
<dbReference type="PANTHER" id="PTHR44051:SF20">
    <property type="entry name" value="GLUTATHIONE TRANSFERASE 1 (EUROFUNG)"/>
    <property type="match status" value="1"/>
</dbReference>
<protein>
    <recommendedName>
        <fullName evidence="2">glutathione transferase</fullName>
        <ecNumber evidence="2">2.5.1.18</ecNumber>
    </recommendedName>
</protein>
<evidence type="ECO:0000256" key="3">
    <source>
        <dbReference type="ARBA" id="ARBA00022679"/>
    </source>
</evidence>
<dbReference type="PANTHER" id="PTHR44051">
    <property type="entry name" value="GLUTATHIONE S-TRANSFERASE-RELATED"/>
    <property type="match status" value="1"/>
</dbReference>
<accession>A0A6A5UG00</accession>
<dbReference type="InterPro" id="IPR040079">
    <property type="entry name" value="Glutathione_S-Trfase"/>
</dbReference>
<sequence>MQPIKVHIIPAGPNPWKPVLILEELAVPYELNSFSFDVVKQKPFTDINPNGRAPAIEDPNTGLTLWETGAIIQYIIEQYDTKNVLSYNTLKEKHLCNQWLAFQISGQGPYFGQAAWFNVLHPEKLPSAIQRYNDELKRTLSVLNGALEGKQWLVGDKMTFADLAFTVWNDRIDSLILCVPDKKFDGFPNVQAWHERMTARPAWNKIMDKRVQLMDEQGLQPNGMPKGIESFEEFREVMIKAHTKTAGE</sequence>
<comment type="similarity">
    <text evidence="1 5">Belongs to the GST superfamily.</text>
</comment>
<dbReference type="InterPro" id="IPR004046">
    <property type="entry name" value="GST_C"/>
</dbReference>
<dbReference type="SFLD" id="SFLDG00358">
    <property type="entry name" value="Main_(cytGST)"/>
    <property type="match status" value="1"/>
</dbReference>
<feature type="domain" description="GST N-terminal" evidence="6">
    <location>
        <begin position="2"/>
        <end position="83"/>
    </location>
</feature>
<dbReference type="Pfam" id="PF02798">
    <property type="entry name" value="GST_N"/>
    <property type="match status" value="1"/>
</dbReference>
<dbReference type="SFLD" id="SFLDS00019">
    <property type="entry name" value="Glutathione_Transferase_(cytos"/>
    <property type="match status" value="1"/>
</dbReference>
<feature type="domain" description="GST C-terminal" evidence="7">
    <location>
        <begin position="89"/>
        <end position="217"/>
    </location>
</feature>
<dbReference type="EC" id="2.5.1.18" evidence="2"/>
<reference evidence="8" key="1">
    <citation type="journal article" date="2020" name="Stud. Mycol.">
        <title>101 Dothideomycetes genomes: a test case for predicting lifestyles and emergence of pathogens.</title>
        <authorList>
            <person name="Haridas S."/>
            <person name="Albert R."/>
            <person name="Binder M."/>
            <person name="Bloem J."/>
            <person name="Labutti K."/>
            <person name="Salamov A."/>
            <person name="Andreopoulos B."/>
            <person name="Baker S."/>
            <person name="Barry K."/>
            <person name="Bills G."/>
            <person name="Bluhm B."/>
            <person name="Cannon C."/>
            <person name="Castanera R."/>
            <person name="Culley D."/>
            <person name="Daum C."/>
            <person name="Ezra D."/>
            <person name="Gonzalez J."/>
            <person name="Henrissat B."/>
            <person name="Kuo A."/>
            <person name="Liang C."/>
            <person name="Lipzen A."/>
            <person name="Lutzoni F."/>
            <person name="Magnuson J."/>
            <person name="Mondo S."/>
            <person name="Nolan M."/>
            <person name="Ohm R."/>
            <person name="Pangilinan J."/>
            <person name="Park H.-J."/>
            <person name="Ramirez L."/>
            <person name="Alfaro M."/>
            <person name="Sun H."/>
            <person name="Tritt A."/>
            <person name="Yoshinaga Y."/>
            <person name="Zwiers L.-H."/>
            <person name="Turgeon B."/>
            <person name="Goodwin S."/>
            <person name="Spatafora J."/>
            <person name="Crous P."/>
            <person name="Grigoriev I."/>
        </authorList>
    </citation>
    <scope>NUCLEOTIDE SEQUENCE</scope>
    <source>
        <strain evidence="8">CBS 675.92</strain>
    </source>
</reference>
<evidence type="ECO:0000313" key="9">
    <source>
        <dbReference type="Proteomes" id="UP000800035"/>
    </source>
</evidence>
<dbReference type="InterPro" id="IPR004045">
    <property type="entry name" value="Glutathione_S-Trfase_N"/>
</dbReference>
<organism evidence="8 9">
    <name type="scientific">Byssothecium circinans</name>
    <dbReference type="NCBI Taxonomy" id="147558"/>
    <lineage>
        <taxon>Eukaryota</taxon>
        <taxon>Fungi</taxon>
        <taxon>Dikarya</taxon>
        <taxon>Ascomycota</taxon>
        <taxon>Pezizomycotina</taxon>
        <taxon>Dothideomycetes</taxon>
        <taxon>Pleosporomycetidae</taxon>
        <taxon>Pleosporales</taxon>
        <taxon>Massarineae</taxon>
        <taxon>Massarinaceae</taxon>
        <taxon>Byssothecium</taxon>
    </lineage>
</organism>
<dbReference type="InterPro" id="IPR036249">
    <property type="entry name" value="Thioredoxin-like_sf"/>
</dbReference>
<evidence type="ECO:0000256" key="4">
    <source>
        <dbReference type="ARBA" id="ARBA00047960"/>
    </source>
</evidence>
<dbReference type="InterPro" id="IPR010987">
    <property type="entry name" value="Glutathione-S-Trfase_C-like"/>
</dbReference>
<dbReference type="Proteomes" id="UP000800035">
    <property type="component" value="Unassembled WGS sequence"/>
</dbReference>
<dbReference type="Gene3D" id="1.20.1050.130">
    <property type="match status" value="1"/>
</dbReference>
<keyword evidence="9" id="KW-1185">Reference proteome</keyword>
<proteinExistence type="inferred from homology"/>